<feature type="domain" description="Glycosyltransferase 2-like" evidence="11">
    <location>
        <begin position="490"/>
        <end position="684"/>
    </location>
</feature>
<dbReference type="Pfam" id="PF00332">
    <property type="entry name" value="Glyco_hydro_17"/>
    <property type="match status" value="1"/>
</dbReference>
<dbReference type="Pfam" id="PF13632">
    <property type="entry name" value="Glyco_trans_2_3"/>
    <property type="match status" value="1"/>
</dbReference>
<feature type="transmembrane region" description="Helical" evidence="10">
    <location>
        <begin position="725"/>
        <end position="748"/>
    </location>
</feature>
<dbReference type="InterPro" id="IPR001173">
    <property type="entry name" value="Glyco_trans_2-like"/>
</dbReference>
<feature type="transmembrane region" description="Helical" evidence="10">
    <location>
        <begin position="6"/>
        <end position="25"/>
    </location>
</feature>
<evidence type="ECO:0000313" key="13">
    <source>
        <dbReference type="Proteomes" id="UP001380290"/>
    </source>
</evidence>
<evidence type="ECO:0000256" key="2">
    <source>
        <dbReference type="ARBA" id="ARBA00004881"/>
    </source>
</evidence>
<protein>
    <submittedName>
        <fullName evidence="12">Glycosyltransferase family 2 protein</fullName>
    </submittedName>
</protein>
<comment type="pathway">
    <text evidence="2">Glycan metabolism.</text>
</comment>
<dbReference type="Proteomes" id="UP001380290">
    <property type="component" value="Unassembled WGS sequence"/>
</dbReference>
<keyword evidence="4" id="KW-0328">Glycosyltransferase</keyword>
<dbReference type="EMBL" id="JBBHLC010000153">
    <property type="protein sequence ID" value="MEJ5866090.1"/>
    <property type="molecule type" value="Genomic_DNA"/>
</dbReference>
<name>A0ABU8QZJ1_9PSED</name>
<proteinExistence type="predicted"/>
<dbReference type="PANTHER" id="PTHR43867:SF4">
    <property type="entry name" value="BETA-(1-3)-GLUCOSYL TRANSFERASE"/>
    <property type="match status" value="1"/>
</dbReference>
<dbReference type="Gene3D" id="3.20.20.80">
    <property type="entry name" value="Glycosidases"/>
    <property type="match status" value="1"/>
</dbReference>
<keyword evidence="6 10" id="KW-0812">Transmembrane</keyword>
<comment type="subcellular location">
    <subcellularLocation>
        <location evidence="1">Membrane</location>
        <topology evidence="1">Multi-pass membrane protein</topology>
    </subcellularLocation>
</comment>
<dbReference type="RefSeq" id="WP_339600721.1">
    <property type="nucleotide sequence ID" value="NZ_JBBHLC010000153.1"/>
</dbReference>
<dbReference type="SUPFAM" id="SSF51445">
    <property type="entry name" value="(Trans)glycosidases"/>
    <property type="match status" value="1"/>
</dbReference>
<dbReference type="InterPro" id="IPR050321">
    <property type="entry name" value="Glycosyltr_2/OpgH_subfam"/>
</dbReference>
<dbReference type="SUPFAM" id="SSF53448">
    <property type="entry name" value="Nucleotide-diphospho-sugar transferases"/>
    <property type="match status" value="1"/>
</dbReference>
<keyword evidence="5" id="KW-0808">Transferase</keyword>
<evidence type="ECO:0000256" key="8">
    <source>
        <dbReference type="ARBA" id="ARBA00022989"/>
    </source>
</evidence>
<accession>A0ABU8QZJ1</accession>
<evidence type="ECO:0000256" key="6">
    <source>
        <dbReference type="ARBA" id="ARBA00022692"/>
    </source>
</evidence>
<keyword evidence="7" id="KW-0378">Hydrolase</keyword>
<reference evidence="12 13" key="1">
    <citation type="submission" date="2024-02" db="EMBL/GenBank/DDBJ databases">
        <title>Identification of pathogenicity and growth-promoting function of Pseudomonas putida variant.</title>
        <authorList>
            <person name="Sun J."/>
        </authorList>
    </citation>
    <scope>NUCLEOTIDE SEQUENCE [LARGE SCALE GENOMIC DNA]</scope>
    <source>
        <strain evidence="12 13">A03</strain>
    </source>
</reference>
<gene>
    <name evidence="12" type="ORF">V7S98_23005</name>
</gene>
<dbReference type="InterPro" id="IPR017853">
    <property type="entry name" value="GH"/>
</dbReference>
<keyword evidence="13" id="KW-1185">Reference proteome</keyword>
<feature type="transmembrane region" description="Helical" evidence="10">
    <location>
        <begin position="661"/>
        <end position="684"/>
    </location>
</feature>
<organism evidence="12 13">
    <name type="scientific">Pseudomonas farsensis</name>
    <dbReference type="NCBI Taxonomy" id="2745492"/>
    <lineage>
        <taxon>Bacteria</taxon>
        <taxon>Pseudomonadati</taxon>
        <taxon>Pseudomonadota</taxon>
        <taxon>Gammaproteobacteria</taxon>
        <taxon>Pseudomonadales</taxon>
        <taxon>Pseudomonadaceae</taxon>
        <taxon>Pseudomonas</taxon>
    </lineage>
</organism>
<dbReference type="InterPro" id="IPR029044">
    <property type="entry name" value="Nucleotide-diphossugar_trans"/>
</dbReference>
<evidence type="ECO:0000256" key="4">
    <source>
        <dbReference type="ARBA" id="ARBA00022676"/>
    </source>
</evidence>
<evidence type="ECO:0000313" key="12">
    <source>
        <dbReference type="EMBL" id="MEJ5866090.1"/>
    </source>
</evidence>
<evidence type="ECO:0000256" key="3">
    <source>
        <dbReference type="ARBA" id="ARBA00022519"/>
    </source>
</evidence>
<sequence length="851" mass="95633">MSVMHWGLVINGIALFLVVMFKALLQARKSKVIQSMYSIRSASYAPYSNSSSFEKRSRVTVKQMTRELTVLSRYLPQIRTYSVSGVQAWIPRIAGSLGMKVSLGIWICDDERKNAMEIARAVVILRKCNNIVRVVVGNEVLFRHDLPLGRLKEYMREVKLITELPVTTAELWHIWLSHPSLSDYVDEITIHTLPFWEGVCLADAVNHTVSAVGKVISAFPGRKIYVGEVGWPSGGHALNTMPADEYQQAEYIRGVISEFNSMGVDYNVIEAFDQRWKRSEGTVGRHWGMFRSDGRVKFVLGGKTSVPVKGIQVFLYEFFRGALGRALLLCSGFAMLPALAERVWYGLSTLSPVDQLVAINVWCVWCICVLLISLHETLDGYLMPRNNTFFSAPDSEGQVSYKVAIHIACRNEPPTMVKDTLSRISELFHGDYEVHVIDNNTDQESFWMPVQAHCLALGSKFKFWRIERIVGNKGGALNFLLDKTSDDVDIIAVVDSDYQVEQDWLGLTSLFYDPEVAVLQSPQDYRDQVSLFKRLCYYEYKSFFNVGMLIRNNFNAIILHGTMTLIRARVLRTLRWSEQCVCEDAELGLRILQQGHKMRYIPVSYGKGLMPDNFYDYKRQRFRWVRGAVQILRGHAKIIFLNNEQLSWTQRYQFVIGWMHWLSQAGGLLMTSALIGWSALSLVAPSAASSYPLLISGSLVGAFLVTLFAQTVLYVRYSPDGTSNAWLSILASHALNHVVAQAVFYSIWSKSTRFIVTPKQTASSSLGRVLSSCAGEALLFAMLMACALLVMCLPALTLSSVVWSVMLITRSFPYAAALVMACLSAAAKRPETSMGSHKNIVNDRDAKASLP</sequence>
<keyword evidence="9 10" id="KW-0472">Membrane</keyword>
<feature type="transmembrane region" description="Helical" evidence="10">
    <location>
        <begin position="802"/>
        <end position="827"/>
    </location>
</feature>
<feature type="transmembrane region" description="Helical" evidence="10">
    <location>
        <begin position="691"/>
        <end position="713"/>
    </location>
</feature>
<comment type="caution">
    <text evidence="12">The sequence shown here is derived from an EMBL/GenBank/DDBJ whole genome shotgun (WGS) entry which is preliminary data.</text>
</comment>
<keyword evidence="3" id="KW-1003">Cell membrane</keyword>
<keyword evidence="3" id="KW-0997">Cell inner membrane</keyword>
<dbReference type="InterPro" id="IPR000490">
    <property type="entry name" value="Glyco_hydro_17"/>
</dbReference>
<evidence type="ECO:0000256" key="10">
    <source>
        <dbReference type="SAM" id="Phobius"/>
    </source>
</evidence>
<evidence type="ECO:0000256" key="9">
    <source>
        <dbReference type="ARBA" id="ARBA00023136"/>
    </source>
</evidence>
<evidence type="ECO:0000259" key="11">
    <source>
        <dbReference type="Pfam" id="PF13632"/>
    </source>
</evidence>
<keyword evidence="8 10" id="KW-1133">Transmembrane helix</keyword>
<dbReference type="Gene3D" id="3.90.550.10">
    <property type="entry name" value="Spore Coat Polysaccharide Biosynthesis Protein SpsA, Chain A"/>
    <property type="match status" value="1"/>
</dbReference>
<dbReference type="PANTHER" id="PTHR43867">
    <property type="entry name" value="CELLULOSE SYNTHASE CATALYTIC SUBUNIT A [UDP-FORMING]"/>
    <property type="match status" value="1"/>
</dbReference>
<feature type="transmembrane region" description="Helical" evidence="10">
    <location>
        <begin position="769"/>
        <end position="796"/>
    </location>
</feature>
<evidence type="ECO:0000256" key="5">
    <source>
        <dbReference type="ARBA" id="ARBA00022679"/>
    </source>
</evidence>
<evidence type="ECO:0000256" key="7">
    <source>
        <dbReference type="ARBA" id="ARBA00022801"/>
    </source>
</evidence>
<evidence type="ECO:0000256" key="1">
    <source>
        <dbReference type="ARBA" id="ARBA00004141"/>
    </source>
</evidence>